<dbReference type="AlphaFoldDB" id="A0A806J534"/>
<name>A0A806J534_GLAPU</name>
<organism evidence="1 2">
    <name type="scientific">Glaesserella parasuis ZJ0906</name>
    <dbReference type="NCBI Taxonomy" id="1322346"/>
    <lineage>
        <taxon>Bacteria</taxon>
        <taxon>Pseudomonadati</taxon>
        <taxon>Pseudomonadota</taxon>
        <taxon>Gammaproteobacteria</taxon>
        <taxon>Pasteurellales</taxon>
        <taxon>Pasteurellaceae</taxon>
        <taxon>Glaesserella</taxon>
    </lineage>
</organism>
<evidence type="ECO:0000313" key="2">
    <source>
        <dbReference type="Proteomes" id="UP000014672"/>
    </source>
</evidence>
<gene>
    <name evidence="1" type="ORF">K756_08500</name>
</gene>
<accession>A0A806J534</accession>
<reference evidence="1 2" key="1">
    <citation type="journal article" date="2013" name="PLoS ONE">
        <title>Complete Genome Analysis of a Haemophilus parasuis Serovar 12 Strain from China.</title>
        <authorList>
            <person name="Li Y."/>
            <person name="Kwok A.H."/>
            <person name="Jiang J."/>
            <person name="Zou Y."/>
            <person name="Zheng F."/>
            <person name="Chen P."/>
            <person name="Hou C."/>
            <person name="Leung F.C."/>
            <person name="Jiang P."/>
        </authorList>
    </citation>
    <scope>NUCLEOTIDE SEQUENCE [LARGE SCALE GENOMIC DNA]</scope>
    <source>
        <strain evidence="1 2">ZJ0906</strain>
    </source>
</reference>
<dbReference type="EMBL" id="CP005384">
    <property type="protein sequence ID" value="AGO16833.1"/>
    <property type="molecule type" value="Genomic_DNA"/>
</dbReference>
<dbReference type="InterPro" id="IPR038512">
    <property type="entry name" value="GpU-like_sf"/>
</dbReference>
<sequence length="144" mass="16937">MKIHNQIRKEVIDFLTEHLQEIYYFHNGLPKIIDTDNELPLVAVYLNDASGEPVTIGHSEWTADLIILTYLPFYQGEEKLDEINEKINDAILFKDFKNFSLTADFNQSYDYEYDTENNVWVSSALTFRIQYKFQQLNKSNLGDE</sequence>
<dbReference type="Gene3D" id="3.30.70.1700">
    <property type="entry name" value="Phage minor tail protein U"/>
    <property type="match status" value="1"/>
</dbReference>
<dbReference type="InterPro" id="IPR009312">
    <property type="entry name" value="Phage_lambda_GpU-like"/>
</dbReference>
<dbReference type="Proteomes" id="UP000014672">
    <property type="component" value="Chromosome"/>
</dbReference>
<dbReference type="Pfam" id="PF06141">
    <property type="entry name" value="Phage_tail_U"/>
    <property type="match status" value="1"/>
</dbReference>
<evidence type="ECO:0000313" key="1">
    <source>
        <dbReference type="EMBL" id="AGO16833.1"/>
    </source>
</evidence>
<protein>
    <submittedName>
        <fullName evidence="1">Minor tail protein U</fullName>
    </submittedName>
</protein>
<dbReference type="InterPro" id="IPR035934">
    <property type="entry name" value="Phage_tail_protein-like_sf"/>
</dbReference>
<proteinExistence type="predicted"/>
<dbReference type="KEGG" id="hpaz:K756_08500"/>
<dbReference type="SUPFAM" id="SSF143749">
    <property type="entry name" value="Phage tail protein-like"/>
    <property type="match status" value="1"/>
</dbReference>